<protein>
    <submittedName>
        <fullName evidence="2">Uncharacterized protein</fullName>
    </submittedName>
</protein>
<dbReference type="AlphaFoldDB" id="A0AAV7KDY5"/>
<accession>A0AAV7KDY5</accession>
<evidence type="ECO:0000256" key="1">
    <source>
        <dbReference type="SAM" id="Phobius"/>
    </source>
</evidence>
<name>A0AAV7KDY5_9METZ</name>
<comment type="caution">
    <text evidence="2">The sequence shown here is derived from an EMBL/GenBank/DDBJ whole genome shotgun (WGS) entry which is preliminary data.</text>
</comment>
<keyword evidence="3" id="KW-1185">Reference proteome</keyword>
<evidence type="ECO:0000313" key="3">
    <source>
        <dbReference type="Proteomes" id="UP001165289"/>
    </source>
</evidence>
<dbReference type="EMBL" id="JAKMXF010000065">
    <property type="protein sequence ID" value="KAI6659397.1"/>
    <property type="molecule type" value="Genomic_DNA"/>
</dbReference>
<feature type="transmembrane region" description="Helical" evidence="1">
    <location>
        <begin position="34"/>
        <end position="54"/>
    </location>
</feature>
<evidence type="ECO:0000313" key="2">
    <source>
        <dbReference type="EMBL" id="KAI6659397.1"/>
    </source>
</evidence>
<sequence>MSRTGKSNNLNCKQNPCPHLKVTKNISCLNTSRFVAMMNLAKVLIVTMMMILNYHSSFQILKFKNSNLLQKVPKKRHFSKFHISETATCLEYHGSKPTKECITVKYIGEIDSRTSLACIPVYNISAEPPRYFTPGKEWERTDKV</sequence>
<gene>
    <name evidence="2" type="ORF">LOD99_10843</name>
</gene>
<proteinExistence type="predicted"/>
<reference evidence="2 3" key="1">
    <citation type="journal article" date="2023" name="BMC Biol.">
        <title>The compact genome of the sponge Oopsacas minuta (Hexactinellida) is lacking key metazoan core genes.</title>
        <authorList>
            <person name="Santini S."/>
            <person name="Schenkelaars Q."/>
            <person name="Jourda C."/>
            <person name="Duchesne M."/>
            <person name="Belahbib H."/>
            <person name="Rocher C."/>
            <person name="Selva M."/>
            <person name="Riesgo A."/>
            <person name="Vervoort M."/>
            <person name="Leys S.P."/>
            <person name="Kodjabachian L."/>
            <person name="Le Bivic A."/>
            <person name="Borchiellini C."/>
            <person name="Claverie J.M."/>
            <person name="Renard E."/>
        </authorList>
    </citation>
    <scope>NUCLEOTIDE SEQUENCE [LARGE SCALE GENOMIC DNA]</scope>
    <source>
        <strain evidence="2">SPO-2</strain>
    </source>
</reference>
<keyword evidence="1" id="KW-0472">Membrane</keyword>
<keyword evidence="1" id="KW-1133">Transmembrane helix</keyword>
<dbReference type="Proteomes" id="UP001165289">
    <property type="component" value="Unassembled WGS sequence"/>
</dbReference>
<organism evidence="2 3">
    <name type="scientific">Oopsacas minuta</name>
    <dbReference type="NCBI Taxonomy" id="111878"/>
    <lineage>
        <taxon>Eukaryota</taxon>
        <taxon>Metazoa</taxon>
        <taxon>Porifera</taxon>
        <taxon>Hexactinellida</taxon>
        <taxon>Hexasterophora</taxon>
        <taxon>Lyssacinosida</taxon>
        <taxon>Leucopsacidae</taxon>
        <taxon>Oopsacas</taxon>
    </lineage>
</organism>
<keyword evidence="1" id="KW-0812">Transmembrane</keyword>